<accession>B3PMI8</accession>
<keyword evidence="3" id="KW-1185">Reference proteome</keyword>
<dbReference type="AlphaFoldDB" id="B3PMI8"/>
<sequence length="171" mass="19558">MKVTKWNKKGKWIFWGIAFTISSTILISSYFVINKLKSSKPNEKEFINVTINGAVYYPGEYSLKKGSIVNDLLKLAKLKANADLSKISKTNTLLDSQKFYIPFNKQKKFFISEINDVEILINLGINKKLALKIFNLIKEKGSKITWKDFESIKGLGPKTLEILKKSIIFET</sequence>
<dbReference type="Proteomes" id="UP000008812">
    <property type="component" value="Chromosome"/>
</dbReference>
<keyword evidence="1" id="KW-0812">Transmembrane</keyword>
<protein>
    <recommendedName>
        <fullName evidence="4">Soluble ligand binding domain-containing protein</fullName>
    </recommendedName>
</protein>
<name>B3PMI8_META1</name>
<keyword evidence="1" id="KW-0472">Membrane</keyword>
<evidence type="ECO:0008006" key="4">
    <source>
        <dbReference type="Google" id="ProtNLM"/>
    </source>
</evidence>
<dbReference type="InterPro" id="IPR010994">
    <property type="entry name" value="RuvA_2-like"/>
</dbReference>
<feature type="transmembrane region" description="Helical" evidence="1">
    <location>
        <begin position="12"/>
        <end position="33"/>
    </location>
</feature>
<dbReference type="HOGENOM" id="CLU_132609_0_0_14"/>
<keyword evidence="1" id="KW-1133">Transmembrane helix</keyword>
<dbReference type="SUPFAM" id="SSF47781">
    <property type="entry name" value="RuvA domain 2-like"/>
    <property type="match status" value="1"/>
</dbReference>
<dbReference type="STRING" id="243272.MARTH_orf371"/>
<dbReference type="NCBIfam" id="NF045978">
    <property type="entry name" value="ComEA_MAG0490"/>
    <property type="match status" value="1"/>
</dbReference>
<dbReference type="RefSeq" id="WP_012498197.1">
    <property type="nucleotide sequence ID" value="NC_011025.1"/>
</dbReference>
<dbReference type="EMBL" id="CP001047">
    <property type="protein sequence ID" value="ACF07240.1"/>
    <property type="molecule type" value="Genomic_DNA"/>
</dbReference>
<reference evidence="2 3" key="1">
    <citation type="journal article" date="2008" name="Infect. Immun.">
        <title>Genome of Mycoplasma arthritidis.</title>
        <authorList>
            <person name="Dybvig K."/>
            <person name="Zuhua C."/>
            <person name="Lao P."/>
            <person name="Jordan D.S."/>
            <person name="French C.T."/>
            <person name="Tu A.H."/>
            <person name="Loraine A.E."/>
        </authorList>
    </citation>
    <scope>NUCLEOTIDE SEQUENCE [LARGE SCALE GENOMIC DNA]</scope>
    <source>
        <strain evidence="2 3">158L3-1</strain>
    </source>
</reference>
<dbReference type="KEGG" id="mat:MARTH_orf371"/>
<evidence type="ECO:0000313" key="3">
    <source>
        <dbReference type="Proteomes" id="UP000008812"/>
    </source>
</evidence>
<proteinExistence type="predicted"/>
<dbReference type="eggNOG" id="ENOG5030MRW">
    <property type="taxonomic scope" value="Bacteria"/>
</dbReference>
<evidence type="ECO:0000313" key="2">
    <source>
        <dbReference type="EMBL" id="ACF07240.1"/>
    </source>
</evidence>
<gene>
    <name evidence="2" type="ordered locus">MARTH_orf371</name>
</gene>
<organism evidence="2 3">
    <name type="scientific">Metamycoplasma arthritidis (strain 158L3-1)</name>
    <name type="common">Mycoplasma arthritidis</name>
    <dbReference type="NCBI Taxonomy" id="243272"/>
    <lineage>
        <taxon>Bacteria</taxon>
        <taxon>Bacillati</taxon>
        <taxon>Mycoplasmatota</taxon>
        <taxon>Mycoplasmoidales</taxon>
        <taxon>Metamycoplasmataceae</taxon>
        <taxon>Metamycoplasma</taxon>
    </lineage>
</organism>
<evidence type="ECO:0000256" key="1">
    <source>
        <dbReference type="SAM" id="Phobius"/>
    </source>
</evidence>